<keyword evidence="10" id="KW-1185">Reference proteome</keyword>
<comment type="subcellular location">
    <subcellularLocation>
        <location evidence="1">Cell membrane</location>
        <topology evidence="1">Multi-pass membrane protein</topology>
    </subcellularLocation>
</comment>
<dbReference type="PANTHER" id="PTHR33406">
    <property type="entry name" value="MEMBRANE PROTEIN MJ1562-RELATED"/>
    <property type="match status" value="1"/>
</dbReference>
<dbReference type="RefSeq" id="WP_273739713.1">
    <property type="nucleotide sequence ID" value="NZ_JAQIVI010000296.1"/>
</dbReference>
<keyword evidence="5 7" id="KW-0472">Membrane</keyword>
<feature type="transmembrane region" description="Helical" evidence="7">
    <location>
        <begin position="867"/>
        <end position="891"/>
    </location>
</feature>
<name>A0ABD5SQC0_9EURY</name>
<evidence type="ECO:0000256" key="4">
    <source>
        <dbReference type="ARBA" id="ARBA00022989"/>
    </source>
</evidence>
<feature type="transmembrane region" description="Helical" evidence="7">
    <location>
        <begin position="466"/>
        <end position="487"/>
    </location>
</feature>
<sequence length="1028" mass="111149">MSGGDRLVGAITDHSRWVIVALLVVSVVVGAGAANVEQSSSLEQFQSDTKEAQKLDYIESNFTTGDTNTTSVQVIVRDGNVLRQEALVSQLRFQQELRANETINDTLAAESPTTGIANVITTTAIRQEQGQDLQQRSQALETRQQELNRTAARLTSALNETRELQRQYDQLNRSHARGEINNETYAQRTEQIEQQLTSVRTEATTNLSANQSAQFTQLTRQARTLQHQLDQLNASYQAGEINQSTYERRAGEIQQQFQQVYRDVQSILAPEYQELQEDTEALQADRTALENATASGEMPSLSAQIEQLESMNQSEINSVITTVLSDGQNGGGNGAFVFMPTSYEPGSTSAEATMLVVSQTAEQQAIEGMATERIETSQLAIQEKANDRFGEQAALVFGSGIISDEINRSMTDSLAIVGPLALLFVLLVLIIAYRDPIDILLGLLGIGIVLGWTFGFMGWLDIAFNQIMIAVPVLLIGLSIDYAIHVFMRHREERERHDETANGGARVRGSMKTALASVGVALTWVTATTVIGFLSNLTSSIPPIQDFGVVSAFGIVAALLVFGALIPALKVEIDSLLEARGVDREKRAFGASGGRVSDLLTGGTTLARRAPFAVIAIALLVSAGGAYGATQVDTSFAQEDFLAEEPPGWMEDLPEPFKPGEYTAKSSLNYVNDKFLRQDSQAQILVEGQVTDPDTLERMDRAQDRAAESNIRVVLSNGEADVRSPLTVMRAVAAENESFNATFIDSDMNGDGVPDRNLERVYDALYETAPDQAASVIYRTDDGEYQALRMTVSLQGGASSDAVADQMRDVAAIVDGSGLDATATGQPIVFKLVQDQLLDTVIQSLLITLVAVFAFLMLMYRITDGSATLGFVTLLPVVLSVMWILGTMYLADIPFNVLTGMITSLTVGLGVAYSIHISERYAHELERHASVWEAMRTTVTGTGGALLGSAATTVGGFGVLVFAILPPLQQFGLITGLTIIYAFLASVLVLPSLLVVWTRYLGPDGVFTDETTSSEDAIPASDGGEYDG</sequence>
<feature type="transmembrane region" description="Helical" evidence="7">
    <location>
        <begin position="938"/>
        <end position="965"/>
    </location>
</feature>
<feature type="transmembrane region" description="Helical" evidence="7">
    <location>
        <begin position="841"/>
        <end position="860"/>
    </location>
</feature>
<reference evidence="9 10" key="1">
    <citation type="journal article" date="2019" name="Int. J. Syst. Evol. Microbiol.">
        <title>The Global Catalogue of Microorganisms (GCM) 10K type strain sequencing project: providing services to taxonomists for standard genome sequencing and annotation.</title>
        <authorList>
            <consortium name="The Broad Institute Genomics Platform"/>
            <consortium name="The Broad Institute Genome Sequencing Center for Infectious Disease"/>
            <person name="Wu L."/>
            <person name="Ma J."/>
        </authorList>
    </citation>
    <scope>NUCLEOTIDE SEQUENCE [LARGE SCALE GENOMIC DNA]</scope>
    <source>
        <strain evidence="9 10">LMG 29247</strain>
    </source>
</reference>
<feature type="transmembrane region" description="Helical" evidence="7">
    <location>
        <begin position="971"/>
        <end position="997"/>
    </location>
</feature>
<feature type="transmembrane region" description="Helical" evidence="7">
    <location>
        <begin position="610"/>
        <end position="629"/>
    </location>
</feature>
<dbReference type="EMBL" id="JBHSWV010000296">
    <property type="protein sequence ID" value="MFC6766769.1"/>
    <property type="molecule type" value="Genomic_DNA"/>
</dbReference>
<evidence type="ECO:0000313" key="9">
    <source>
        <dbReference type="EMBL" id="MFC6766769.1"/>
    </source>
</evidence>
<protein>
    <submittedName>
        <fullName evidence="9">MMPL family transporter</fullName>
    </submittedName>
</protein>
<feature type="domain" description="SSD" evidence="8">
    <location>
        <begin position="440"/>
        <end position="572"/>
    </location>
</feature>
<dbReference type="PANTHER" id="PTHR33406:SF13">
    <property type="entry name" value="MEMBRANE PROTEIN YDFJ"/>
    <property type="match status" value="1"/>
</dbReference>
<comment type="caution">
    <text evidence="9">The sequence shown here is derived from an EMBL/GenBank/DDBJ whole genome shotgun (WGS) entry which is preliminary data.</text>
</comment>
<feature type="coiled-coil region" evidence="6">
    <location>
        <begin position="130"/>
        <end position="174"/>
    </location>
</feature>
<dbReference type="InterPro" id="IPR004869">
    <property type="entry name" value="MMPL_dom"/>
</dbReference>
<dbReference type="AlphaFoldDB" id="A0ABD5SQC0"/>
<dbReference type="Proteomes" id="UP001596383">
    <property type="component" value="Unassembled WGS sequence"/>
</dbReference>
<dbReference type="PROSITE" id="PS50156">
    <property type="entry name" value="SSD"/>
    <property type="match status" value="2"/>
</dbReference>
<evidence type="ECO:0000259" key="8">
    <source>
        <dbReference type="PROSITE" id="PS50156"/>
    </source>
</evidence>
<feature type="transmembrane region" description="Helical" evidence="7">
    <location>
        <begin position="414"/>
        <end position="433"/>
    </location>
</feature>
<dbReference type="Pfam" id="PF03176">
    <property type="entry name" value="MMPL"/>
    <property type="match status" value="2"/>
</dbReference>
<keyword evidence="4 7" id="KW-1133">Transmembrane helix</keyword>
<evidence type="ECO:0000256" key="2">
    <source>
        <dbReference type="ARBA" id="ARBA00022475"/>
    </source>
</evidence>
<keyword evidence="6" id="KW-0175">Coiled coil</keyword>
<dbReference type="SUPFAM" id="SSF82866">
    <property type="entry name" value="Multidrug efflux transporter AcrB transmembrane domain"/>
    <property type="match status" value="2"/>
</dbReference>
<feature type="transmembrane region" description="Helical" evidence="7">
    <location>
        <begin position="514"/>
        <end position="535"/>
    </location>
</feature>
<gene>
    <name evidence="9" type="ORF">ACFQE6_17775</name>
</gene>
<dbReference type="InterPro" id="IPR050545">
    <property type="entry name" value="Mycobact_MmpL"/>
</dbReference>
<evidence type="ECO:0000256" key="1">
    <source>
        <dbReference type="ARBA" id="ARBA00004651"/>
    </source>
</evidence>
<feature type="transmembrane region" description="Helical" evidence="7">
    <location>
        <begin position="897"/>
        <end position="917"/>
    </location>
</feature>
<dbReference type="InterPro" id="IPR000731">
    <property type="entry name" value="SSD"/>
</dbReference>
<keyword evidence="2" id="KW-1003">Cell membrane</keyword>
<proteinExistence type="predicted"/>
<evidence type="ECO:0000256" key="5">
    <source>
        <dbReference type="ARBA" id="ARBA00023136"/>
    </source>
</evidence>
<feature type="transmembrane region" description="Helical" evidence="7">
    <location>
        <begin position="440"/>
        <end position="460"/>
    </location>
</feature>
<evidence type="ECO:0000313" key="10">
    <source>
        <dbReference type="Proteomes" id="UP001596383"/>
    </source>
</evidence>
<accession>A0ABD5SQC0</accession>
<feature type="domain" description="SSD" evidence="8">
    <location>
        <begin position="836"/>
        <end position="996"/>
    </location>
</feature>
<evidence type="ECO:0000256" key="7">
    <source>
        <dbReference type="SAM" id="Phobius"/>
    </source>
</evidence>
<evidence type="ECO:0000256" key="6">
    <source>
        <dbReference type="SAM" id="Coils"/>
    </source>
</evidence>
<dbReference type="GO" id="GO:0005886">
    <property type="term" value="C:plasma membrane"/>
    <property type="evidence" value="ECO:0007669"/>
    <property type="project" value="UniProtKB-SubCell"/>
</dbReference>
<keyword evidence="3 7" id="KW-0812">Transmembrane</keyword>
<dbReference type="Gene3D" id="1.20.1640.10">
    <property type="entry name" value="Multidrug efflux transporter AcrB transmembrane domain"/>
    <property type="match status" value="2"/>
</dbReference>
<evidence type="ECO:0000256" key="3">
    <source>
        <dbReference type="ARBA" id="ARBA00022692"/>
    </source>
</evidence>
<organism evidence="9 10">
    <name type="scientific">Natrinema soli</name>
    <dbReference type="NCBI Taxonomy" id="1930624"/>
    <lineage>
        <taxon>Archaea</taxon>
        <taxon>Methanobacteriati</taxon>
        <taxon>Methanobacteriota</taxon>
        <taxon>Stenosarchaea group</taxon>
        <taxon>Halobacteria</taxon>
        <taxon>Halobacteriales</taxon>
        <taxon>Natrialbaceae</taxon>
        <taxon>Natrinema</taxon>
    </lineage>
</organism>
<feature type="transmembrane region" description="Helical" evidence="7">
    <location>
        <begin position="547"/>
        <end position="569"/>
    </location>
</feature>